<gene>
    <name evidence="6" type="primary">mcbR_1</name>
    <name evidence="6" type="ORF">PIN31115_00625</name>
</gene>
<dbReference type="PANTHER" id="PTHR43537">
    <property type="entry name" value="TRANSCRIPTIONAL REGULATOR, GNTR FAMILY"/>
    <property type="match status" value="1"/>
</dbReference>
<proteinExistence type="predicted"/>
<keyword evidence="7" id="KW-1185">Reference proteome</keyword>
<dbReference type="EMBL" id="CABPSI010000001">
    <property type="protein sequence ID" value="VVD71501.1"/>
    <property type="molecule type" value="Genomic_DNA"/>
</dbReference>
<evidence type="ECO:0000256" key="2">
    <source>
        <dbReference type="ARBA" id="ARBA00023125"/>
    </source>
</evidence>
<protein>
    <submittedName>
        <fullName evidence="6">HTH-type transcriptional regulator McbR</fullName>
    </submittedName>
</protein>
<dbReference type="SUPFAM" id="SSF46785">
    <property type="entry name" value="Winged helix' DNA-binding domain"/>
    <property type="match status" value="1"/>
</dbReference>
<dbReference type="InterPro" id="IPR000524">
    <property type="entry name" value="Tscrpt_reg_HTH_GntR"/>
</dbReference>
<dbReference type="AlphaFoldDB" id="A0A5E4S8N6"/>
<dbReference type="Gene3D" id="1.10.10.10">
    <property type="entry name" value="Winged helix-like DNA-binding domain superfamily/Winged helix DNA-binding domain"/>
    <property type="match status" value="1"/>
</dbReference>
<sequence>MSTEKSAQNLVDRIVQDIQAGVLTPGSWLKQIDLQTRYDVTRLEVRRALDQLTVMRVTAHVPNCGYHIESIDTDRLHDIREMRVIVELGAAADLIDHVTPAQIVRLRELAEQFHALTFDGTVLDMHPVNAEFHGLLYSACQNKELPKLILELRTRMPSGMATQNRTRARIEASSLEHFAIVDAVEARDLKALQRVIAAHVRQPATPAKPAKLATMAKSGKASASRGTVKTKSSVEKK</sequence>
<dbReference type="PROSITE" id="PS50949">
    <property type="entry name" value="HTH_GNTR"/>
    <property type="match status" value="1"/>
</dbReference>
<dbReference type="InterPro" id="IPR036388">
    <property type="entry name" value="WH-like_DNA-bd_sf"/>
</dbReference>
<dbReference type="RefSeq" id="WP_150682823.1">
    <property type="nucleotide sequence ID" value="NZ_CABPSI010000001.1"/>
</dbReference>
<dbReference type="InterPro" id="IPR036390">
    <property type="entry name" value="WH_DNA-bd_sf"/>
</dbReference>
<dbReference type="Pfam" id="PF00392">
    <property type="entry name" value="GntR"/>
    <property type="match status" value="1"/>
</dbReference>
<evidence type="ECO:0000313" key="7">
    <source>
        <dbReference type="Proteomes" id="UP000333828"/>
    </source>
</evidence>
<dbReference type="InterPro" id="IPR008920">
    <property type="entry name" value="TF_FadR/GntR_C"/>
</dbReference>
<feature type="compositionally biased region" description="Low complexity" evidence="4">
    <location>
        <begin position="205"/>
        <end position="217"/>
    </location>
</feature>
<organism evidence="6 7">
    <name type="scientific">Pandoraea iniqua</name>
    <dbReference type="NCBI Taxonomy" id="2508288"/>
    <lineage>
        <taxon>Bacteria</taxon>
        <taxon>Pseudomonadati</taxon>
        <taxon>Pseudomonadota</taxon>
        <taxon>Betaproteobacteria</taxon>
        <taxon>Burkholderiales</taxon>
        <taxon>Burkholderiaceae</taxon>
        <taxon>Pandoraea</taxon>
    </lineage>
</organism>
<dbReference type="GO" id="GO:0003677">
    <property type="term" value="F:DNA binding"/>
    <property type="evidence" value="ECO:0007669"/>
    <property type="project" value="UniProtKB-KW"/>
</dbReference>
<evidence type="ECO:0000256" key="1">
    <source>
        <dbReference type="ARBA" id="ARBA00023015"/>
    </source>
</evidence>
<dbReference type="SUPFAM" id="SSF48008">
    <property type="entry name" value="GntR ligand-binding domain-like"/>
    <property type="match status" value="1"/>
</dbReference>
<reference evidence="6 7" key="1">
    <citation type="submission" date="2019-08" db="EMBL/GenBank/DDBJ databases">
        <authorList>
            <person name="Peeters C."/>
        </authorList>
    </citation>
    <scope>NUCLEOTIDE SEQUENCE [LARGE SCALE GENOMIC DNA]</scope>
    <source>
        <strain evidence="6 7">LMG 31115</strain>
    </source>
</reference>
<evidence type="ECO:0000256" key="3">
    <source>
        <dbReference type="ARBA" id="ARBA00023163"/>
    </source>
</evidence>
<keyword evidence="3" id="KW-0804">Transcription</keyword>
<dbReference type="SMART" id="SM00895">
    <property type="entry name" value="FCD"/>
    <property type="match status" value="1"/>
</dbReference>
<feature type="region of interest" description="Disordered" evidence="4">
    <location>
        <begin position="205"/>
        <end position="237"/>
    </location>
</feature>
<evidence type="ECO:0000259" key="5">
    <source>
        <dbReference type="PROSITE" id="PS50949"/>
    </source>
</evidence>
<keyword evidence="1" id="KW-0805">Transcription regulation</keyword>
<name>A0A5E4S8N6_9BURK</name>
<dbReference type="InterPro" id="IPR011711">
    <property type="entry name" value="GntR_C"/>
</dbReference>
<dbReference type="GO" id="GO:0003700">
    <property type="term" value="F:DNA-binding transcription factor activity"/>
    <property type="evidence" value="ECO:0007669"/>
    <property type="project" value="InterPro"/>
</dbReference>
<dbReference type="Proteomes" id="UP000333828">
    <property type="component" value="Unassembled WGS sequence"/>
</dbReference>
<keyword evidence="2" id="KW-0238">DNA-binding</keyword>
<evidence type="ECO:0000256" key="4">
    <source>
        <dbReference type="SAM" id="MobiDB-lite"/>
    </source>
</evidence>
<dbReference type="PANTHER" id="PTHR43537:SF49">
    <property type="entry name" value="TRANSCRIPTIONAL REGULATORY PROTEIN"/>
    <property type="match status" value="1"/>
</dbReference>
<evidence type="ECO:0000313" key="6">
    <source>
        <dbReference type="EMBL" id="VVD71501.1"/>
    </source>
</evidence>
<dbReference type="Gene3D" id="1.20.120.530">
    <property type="entry name" value="GntR ligand-binding domain-like"/>
    <property type="match status" value="1"/>
</dbReference>
<feature type="domain" description="HTH gntR-type" evidence="5">
    <location>
        <begin position="4"/>
        <end position="71"/>
    </location>
</feature>
<dbReference type="SMART" id="SM00345">
    <property type="entry name" value="HTH_GNTR"/>
    <property type="match status" value="1"/>
</dbReference>
<dbReference type="Pfam" id="PF07729">
    <property type="entry name" value="FCD"/>
    <property type="match status" value="1"/>
</dbReference>
<accession>A0A5E4S8N6</accession>